<dbReference type="GO" id="GO:0015871">
    <property type="term" value="P:choline transport"/>
    <property type="evidence" value="ECO:0007669"/>
    <property type="project" value="InterPro"/>
</dbReference>
<dbReference type="GO" id="GO:0022857">
    <property type="term" value="F:transmembrane transporter activity"/>
    <property type="evidence" value="ECO:0007669"/>
    <property type="project" value="InterPro"/>
</dbReference>
<dbReference type="InterPro" id="IPR017783">
    <property type="entry name" value="ABC_choline_sub-bd"/>
</dbReference>
<dbReference type="Gene3D" id="3.40.190.100">
    <property type="entry name" value="Glycine betaine-binding periplasmic protein, domain 2"/>
    <property type="match status" value="1"/>
</dbReference>
<dbReference type="GO" id="GO:0042597">
    <property type="term" value="C:periplasmic space"/>
    <property type="evidence" value="ECO:0007669"/>
    <property type="project" value="InterPro"/>
</dbReference>
<proteinExistence type="predicted"/>
<organism evidence="3 4">
    <name type="scientific">Caballeronia udeis</name>
    <dbReference type="NCBI Taxonomy" id="1232866"/>
    <lineage>
        <taxon>Bacteria</taxon>
        <taxon>Pseudomonadati</taxon>
        <taxon>Pseudomonadota</taxon>
        <taxon>Betaproteobacteria</taxon>
        <taxon>Burkholderiales</taxon>
        <taxon>Burkholderiaceae</taxon>
        <taxon>Caballeronia</taxon>
    </lineage>
</organism>
<dbReference type="Gene3D" id="3.40.190.10">
    <property type="entry name" value="Periplasmic binding protein-like II"/>
    <property type="match status" value="1"/>
</dbReference>
<dbReference type="RefSeq" id="WP_062092933.1">
    <property type="nucleotide sequence ID" value="NZ_FCOK02000129.1"/>
</dbReference>
<dbReference type="CDD" id="cd13640">
    <property type="entry name" value="PBP2_ChoX"/>
    <property type="match status" value="1"/>
</dbReference>
<accession>A0A158JXH2</accession>
<keyword evidence="1" id="KW-0732">Signal</keyword>
<name>A0A158JXH2_9BURK</name>
<feature type="signal peptide" evidence="1">
    <location>
        <begin position="1"/>
        <end position="22"/>
    </location>
</feature>
<dbReference type="EMBL" id="FCOK02000129">
    <property type="protein sequence ID" value="SAL73119.1"/>
    <property type="molecule type" value="Genomic_DNA"/>
</dbReference>
<feature type="chain" id="PRO_5008502184" evidence="1">
    <location>
        <begin position="23"/>
        <end position="315"/>
    </location>
</feature>
<evidence type="ECO:0000313" key="4">
    <source>
        <dbReference type="Proteomes" id="UP000054683"/>
    </source>
</evidence>
<dbReference type="GO" id="GO:0043190">
    <property type="term" value="C:ATP-binding cassette (ABC) transporter complex"/>
    <property type="evidence" value="ECO:0007669"/>
    <property type="project" value="InterPro"/>
</dbReference>
<evidence type="ECO:0000313" key="3">
    <source>
        <dbReference type="EMBL" id="SAL73119.1"/>
    </source>
</evidence>
<evidence type="ECO:0000259" key="2">
    <source>
        <dbReference type="Pfam" id="PF04069"/>
    </source>
</evidence>
<protein>
    <submittedName>
        <fullName evidence="3">Choline ABC transporter, periplasmic binding protein</fullName>
    </submittedName>
</protein>
<feature type="domain" description="ABC-type glycine betaine transport system substrate-binding" evidence="2">
    <location>
        <begin position="30"/>
        <end position="283"/>
    </location>
</feature>
<dbReference type="SUPFAM" id="SSF53850">
    <property type="entry name" value="Periplasmic binding protein-like II"/>
    <property type="match status" value="1"/>
</dbReference>
<dbReference type="NCBIfam" id="TIGR03414">
    <property type="entry name" value="ABC_choline_bnd"/>
    <property type="match status" value="1"/>
</dbReference>
<gene>
    <name evidence="3" type="ORF">AWB69_08924</name>
</gene>
<evidence type="ECO:0000256" key="1">
    <source>
        <dbReference type="SAM" id="SignalP"/>
    </source>
</evidence>
<sequence>MKVPTRFTGSLLILCCSASAYAQDPAVCRTVRFADIGWTDIAATTALASTVFAGLGYQPTKTIASVPIALTGVKSKQIDVFLGDWRPAMDGVAQPFIKSGSIKVLSEPNLTGAKYTLAVPSYVYDAGLKSFADIAKFGDKLDYRIYGLGSGGAGNVLVQKMIDSNQFGLKDFKLVESSEAGMLVEVNRAVRSKKWVVFLGWDPHPMNIELKMNYLSGGDAVFGPNYGEAKVYSMVPPDYLTRCPNAGKFVTNLKFTPSLESEVMKSITRDKKEPNVAAREWLKRNPGILTEWLTGVKTFDGKDALPAMNAYLAGQ</sequence>
<dbReference type="GO" id="GO:0033265">
    <property type="term" value="F:choline binding"/>
    <property type="evidence" value="ECO:0007669"/>
    <property type="project" value="InterPro"/>
</dbReference>
<dbReference type="OrthoDB" id="9787902at2"/>
<dbReference type="InterPro" id="IPR007210">
    <property type="entry name" value="ABC_Gly_betaine_transp_sub-bd"/>
</dbReference>
<reference evidence="3 4" key="1">
    <citation type="submission" date="2016-01" db="EMBL/GenBank/DDBJ databases">
        <authorList>
            <person name="Oliw E.H."/>
        </authorList>
    </citation>
    <scope>NUCLEOTIDE SEQUENCE [LARGE SCALE GENOMIC DNA]</scope>
    <source>
        <strain evidence="3">LMG 27134</strain>
    </source>
</reference>
<dbReference type="Proteomes" id="UP000054683">
    <property type="component" value="Unassembled WGS sequence"/>
</dbReference>
<dbReference type="AlphaFoldDB" id="A0A158JXH2"/>
<dbReference type="Pfam" id="PF04069">
    <property type="entry name" value="OpuAC"/>
    <property type="match status" value="1"/>
</dbReference>